<dbReference type="GO" id="GO:0003677">
    <property type="term" value="F:DNA binding"/>
    <property type="evidence" value="ECO:0007669"/>
    <property type="project" value="InterPro"/>
</dbReference>
<gene>
    <name evidence="3" type="ORF">MPLG2_0240</name>
</gene>
<dbReference type="PANTHER" id="PTHR47396:SF1">
    <property type="entry name" value="ATP-DEPENDENT HELICASE IRC3-RELATED"/>
    <property type="match status" value="1"/>
</dbReference>
<reference evidence="3 4" key="1">
    <citation type="submission" date="2018-02" db="EMBL/GenBank/DDBJ databases">
        <authorList>
            <person name="Cohen D.B."/>
            <person name="Kent A.D."/>
        </authorList>
    </citation>
    <scope>NUCLEOTIDE SEQUENCE [LARGE SCALE GENOMIC DNA]</scope>
    <source>
        <strain evidence="3">1</strain>
    </source>
</reference>
<dbReference type="InterPro" id="IPR014001">
    <property type="entry name" value="Helicase_ATP-bd"/>
</dbReference>
<organism evidence="3 4">
    <name type="scientific">Micropruina glycogenica</name>
    <dbReference type="NCBI Taxonomy" id="75385"/>
    <lineage>
        <taxon>Bacteria</taxon>
        <taxon>Bacillati</taxon>
        <taxon>Actinomycetota</taxon>
        <taxon>Actinomycetes</taxon>
        <taxon>Propionibacteriales</taxon>
        <taxon>Nocardioidaceae</taxon>
        <taxon>Micropruina</taxon>
    </lineage>
</organism>
<dbReference type="InterPro" id="IPR006935">
    <property type="entry name" value="Helicase/UvrB_N"/>
</dbReference>
<keyword evidence="3" id="KW-0378">Hydrolase</keyword>
<dbReference type="GO" id="GO:0004519">
    <property type="term" value="F:endonuclease activity"/>
    <property type="evidence" value="ECO:0007669"/>
    <property type="project" value="UniProtKB-KW"/>
</dbReference>
<evidence type="ECO:0000256" key="1">
    <source>
        <dbReference type="SAM" id="MobiDB-lite"/>
    </source>
</evidence>
<dbReference type="SMART" id="SM00487">
    <property type="entry name" value="DEXDc"/>
    <property type="match status" value="1"/>
</dbReference>
<dbReference type="SUPFAM" id="SSF52540">
    <property type="entry name" value="P-loop containing nucleoside triphosphate hydrolases"/>
    <property type="match status" value="2"/>
</dbReference>
<dbReference type="PANTHER" id="PTHR47396">
    <property type="entry name" value="TYPE I RESTRICTION ENZYME ECOKI R PROTEIN"/>
    <property type="match status" value="1"/>
</dbReference>
<dbReference type="REBASE" id="237202">
    <property type="entry name" value="Mgl1ORF239P"/>
</dbReference>
<name>A0A2N9JCX8_9ACTN</name>
<dbReference type="InterPro" id="IPR027417">
    <property type="entry name" value="P-loop_NTPase"/>
</dbReference>
<dbReference type="GO" id="GO:0016787">
    <property type="term" value="F:hydrolase activity"/>
    <property type="evidence" value="ECO:0007669"/>
    <property type="project" value="InterPro"/>
</dbReference>
<evidence type="ECO:0000313" key="3">
    <source>
        <dbReference type="EMBL" id="SPD85276.1"/>
    </source>
</evidence>
<dbReference type="Proteomes" id="UP000238164">
    <property type="component" value="Chromosome 1"/>
</dbReference>
<keyword evidence="3" id="KW-0255">Endonuclease</keyword>
<keyword evidence="3" id="KW-0540">Nuclease</keyword>
<sequence>MKFTLKDYQAEAVDLLLERLERAQSDYRETGLRSSVSLCATTGAGKTVMAAAVIEALFNGSDEFEPDEGAVVVWFSDDPSLNEQTRNRLLEASDKLSFTDLVTIEPPFSQPRLEPGKVYFLNTQKLSVTSKLTRGTRDVADENRFEQFQAPDDQAWTIWDTLNDTILDDELTLYLFLDEAHRGFGGKGTSRDKSTIVKRLVHGSNVVTPAPIVVGISATIGRFATAMSEAEFQQDRRALEPVNVDGARVQESGLLKDTVVLDFTTEAGVFDRALVRRAAEKLQASTEAWAEYAASQKDPNAAVSPLLVLQIPNKPDHDLVGGALDVIGEVIPSVTQQAVRHVLGDHTAQEFGSWTVNWIEPQSVEDRTDVRVLVAKEAISTGWDCPRAEVMVSFRTAREHTHITQILGRMVRNPLARRVPGDDRLNSVNCLLPYFDRTTAGKVVKFLTGQIADIPGTGKKVLLDGREMVVNPTLADDGELWDAWRAMPTQLLPQRGVRPVSRLLQFATELANDGLRPTACTDVEEAVLRELDACAIRYARKVDSAREEVLTIHGQSIAGTTGEQTLAYTEFTMHADDQAVAVAFKDAKAAFSDVARAYVKHHVGDAEDDFANPVRDAMVECAALATVPEIRETVDALANGLFDRWDYEHRQGIERLGDLRRDAYREIKAQAPDPQVTSLIRPRVRLEDFQELDANDQVTMAPLVAKHLMSDDAGHFPLSRLNEWERTVVLAELAKPTTVAWYRNPPRSAGDSLCVAYRNEFGNWRGMYPDFVFFERVDGRVVPSIIDPHRHDLDDALLKVRALAGFAEQFGDRFGRIESLAEVNGKMRRLDLKSARVRKDVRYWNRDVSDLYLDAGELITGVAAVQPGRPPGQSGRPNQSTPLFGD</sequence>
<dbReference type="Pfam" id="PF04851">
    <property type="entry name" value="ResIII"/>
    <property type="match status" value="1"/>
</dbReference>
<evidence type="ECO:0000313" key="4">
    <source>
        <dbReference type="Proteomes" id="UP000238164"/>
    </source>
</evidence>
<protein>
    <submittedName>
        <fullName evidence="3">Type III restriction endonuclease subunit R</fullName>
    </submittedName>
</protein>
<feature type="domain" description="Helicase ATP-binding" evidence="2">
    <location>
        <begin position="1"/>
        <end position="245"/>
    </location>
</feature>
<dbReference type="AlphaFoldDB" id="A0A2N9JCX8"/>
<feature type="region of interest" description="Disordered" evidence="1">
    <location>
        <begin position="865"/>
        <end position="886"/>
    </location>
</feature>
<dbReference type="InterPro" id="IPR050742">
    <property type="entry name" value="Helicase_Restrict-Modif_Enz"/>
</dbReference>
<dbReference type="EMBL" id="LT985188">
    <property type="protein sequence ID" value="SPD85276.1"/>
    <property type="molecule type" value="Genomic_DNA"/>
</dbReference>
<proteinExistence type="predicted"/>
<evidence type="ECO:0000259" key="2">
    <source>
        <dbReference type="SMART" id="SM00487"/>
    </source>
</evidence>
<accession>A0A2N9JCX8</accession>
<dbReference type="GO" id="GO:0005524">
    <property type="term" value="F:ATP binding"/>
    <property type="evidence" value="ECO:0007669"/>
    <property type="project" value="InterPro"/>
</dbReference>
<dbReference type="GO" id="GO:0005829">
    <property type="term" value="C:cytosol"/>
    <property type="evidence" value="ECO:0007669"/>
    <property type="project" value="TreeGrafter"/>
</dbReference>
<dbReference type="KEGG" id="mgg:MPLG2_0240"/>
<dbReference type="RefSeq" id="WP_158680764.1">
    <property type="nucleotide sequence ID" value="NZ_BAAAGO010000012.1"/>
</dbReference>
<keyword evidence="4" id="KW-1185">Reference proteome</keyword>
<dbReference type="OrthoDB" id="9804145at2"/>
<dbReference type="Gene3D" id="3.40.50.300">
    <property type="entry name" value="P-loop containing nucleotide triphosphate hydrolases"/>
    <property type="match status" value="2"/>
</dbReference>